<accession>A0A7W4UF62</accession>
<keyword evidence="1" id="KW-0472">Membrane</keyword>
<comment type="caution">
    <text evidence="2">The sequence shown here is derived from an EMBL/GenBank/DDBJ whole genome shotgun (WGS) entry which is preliminary data.</text>
</comment>
<keyword evidence="1" id="KW-1133">Transmembrane helix</keyword>
<dbReference type="EMBL" id="JACHVX010000002">
    <property type="protein sequence ID" value="MBB2923069.1"/>
    <property type="molecule type" value="Genomic_DNA"/>
</dbReference>
<dbReference type="RefSeq" id="WP_183295874.1">
    <property type="nucleotide sequence ID" value="NZ_JACHVX010000002.1"/>
</dbReference>
<feature type="transmembrane region" description="Helical" evidence="1">
    <location>
        <begin position="226"/>
        <end position="245"/>
    </location>
</feature>
<protein>
    <submittedName>
        <fullName evidence="2">Uncharacterized protein</fullName>
    </submittedName>
</protein>
<dbReference type="AlphaFoldDB" id="A0A7W4UF62"/>
<keyword evidence="1" id="KW-0812">Transmembrane</keyword>
<organism evidence="2 3">
    <name type="scientific">Cellulomonas cellasea</name>
    <dbReference type="NCBI Taxonomy" id="43670"/>
    <lineage>
        <taxon>Bacteria</taxon>
        <taxon>Bacillati</taxon>
        <taxon>Actinomycetota</taxon>
        <taxon>Actinomycetes</taxon>
        <taxon>Micrococcales</taxon>
        <taxon>Cellulomonadaceae</taxon>
        <taxon>Cellulomonas</taxon>
    </lineage>
</organism>
<evidence type="ECO:0000256" key="1">
    <source>
        <dbReference type="SAM" id="Phobius"/>
    </source>
</evidence>
<reference evidence="2 3" key="2">
    <citation type="submission" date="2020-08" db="EMBL/GenBank/DDBJ databases">
        <authorList>
            <person name="Partida-Martinez L."/>
            <person name="Huntemann M."/>
            <person name="Clum A."/>
            <person name="Wang J."/>
            <person name="Palaniappan K."/>
            <person name="Ritter S."/>
            <person name="Chen I.-M."/>
            <person name="Stamatis D."/>
            <person name="Reddy T."/>
            <person name="O'Malley R."/>
            <person name="Daum C."/>
            <person name="Shapiro N."/>
            <person name="Ivanova N."/>
            <person name="Kyrpides N."/>
            <person name="Woyke T."/>
        </authorList>
    </citation>
    <scope>NUCLEOTIDE SEQUENCE [LARGE SCALE GENOMIC DNA]</scope>
    <source>
        <strain evidence="2 3">RAS26</strain>
    </source>
</reference>
<sequence>MTTTQRIPRAWRDELVLALRERDVSGADIGDALAHVESYCADAGQGPHEAFGPARDYAATLRLPSGSPTATPGPLLRRATLLRYAVGMVAVAAVGTSAASWARAEPVRLGAAHLAVTVVALACLGLLVRHLTTFVRWCTTRRWVAWIMLQAGAWAAIGLGLLAAHLLPGVGVTVPAAPLTAVAAAVLVVPALVAQLRGTLDDADVLAGPLEDPATVGRRSRRANTLLTWALPLCGAVSVGVTLGLNRLIPA</sequence>
<evidence type="ECO:0000313" key="2">
    <source>
        <dbReference type="EMBL" id="MBB2923069.1"/>
    </source>
</evidence>
<gene>
    <name evidence="2" type="ORF">FHR80_001981</name>
</gene>
<feature type="transmembrane region" description="Helical" evidence="1">
    <location>
        <begin position="110"/>
        <end position="131"/>
    </location>
</feature>
<name>A0A7W4UF62_9CELL</name>
<feature type="transmembrane region" description="Helical" evidence="1">
    <location>
        <begin position="143"/>
        <end position="166"/>
    </location>
</feature>
<proteinExistence type="predicted"/>
<feature type="transmembrane region" description="Helical" evidence="1">
    <location>
        <begin position="81"/>
        <end position="104"/>
    </location>
</feature>
<evidence type="ECO:0000313" key="3">
    <source>
        <dbReference type="Proteomes" id="UP000518206"/>
    </source>
</evidence>
<dbReference type="Proteomes" id="UP000518206">
    <property type="component" value="Unassembled WGS sequence"/>
</dbReference>
<reference evidence="2 3" key="1">
    <citation type="submission" date="2020-08" db="EMBL/GenBank/DDBJ databases">
        <title>The Agave Microbiome: Exploring the role of microbial communities in plant adaptations to desert environments.</title>
        <authorList>
            <person name="Partida-Martinez L.P."/>
        </authorList>
    </citation>
    <scope>NUCLEOTIDE SEQUENCE [LARGE SCALE GENOMIC DNA]</scope>
    <source>
        <strain evidence="2 3">RAS26</strain>
    </source>
</reference>
<feature type="transmembrane region" description="Helical" evidence="1">
    <location>
        <begin position="172"/>
        <end position="193"/>
    </location>
</feature>